<evidence type="ECO:0000313" key="4">
    <source>
        <dbReference type="Proteomes" id="UP000682266"/>
    </source>
</evidence>
<keyword evidence="2" id="KW-0560">Oxidoreductase</keyword>
<dbReference type="PANTHER" id="PTHR43943">
    <property type="entry name" value="DEHYDROGENASE/REDUCTASE (SDR FAMILY) MEMBER 4"/>
    <property type="match status" value="1"/>
</dbReference>
<dbReference type="Gene3D" id="3.40.50.720">
    <property type="entry name" value="NAD(P)-binding Rossmann-like Domain"/>
    <property type="match status" value="1"/>
</dbReference>
<evidence type="ECO:0000256" key="1">
    <source>
        <dbReference type="ARBA" id="ARBA00006484"/>
    </source>
</evidence>
<dbReference type="AlphaFoldDB" id="A0AA41E6P8"/>
<accession>A0AA41E6P8</accession>
<dbReference type="Pfam" id="PF13561">
    <property type="entry name" value="adh_short_C2"/>
    <property type="match status" value="1"/>
</dbReference>
<comment type="similarity">
    <text evidence="1">Belongs to the short-chain dehydrogenases/reductases (SDR) family.</text>
</comment>
<dbReference type="PRINTS" id="PR00081">
    <property type="entry name" value="GDHRDH"/>
</dbReference>
<comment type="caution">
    <text evidence="3">The sequence shown here is derived from an EMBL/GenBank/DDBJ whole genome shotgun (WGS) entry which is preliminary data.</text>
</comment>
<dbReference type="InterPro" id="IPR036291">
    <property type="entry name" value="NAD(P)-bd_dom_sf"/>
</dbReference>
<dbReference type="GO" id="GO:0016491">
    <property type="term" value="F:oxidoreductase activity"/>
    <property type="evidence" value="ECO:0007669"/>
    <property type="project" value="UniProtKB-KW"/>
</dbReference>
<gene>
    <name evidence="3" type="ORF">KDW93_10465</name>
</gene>
<proteinExistence type="inferred from homology"/>
<sequence length="244" mass="25021">MDLQLNGLNAVVTGGTAGIGLAIVETLAAEGANVWFCSRSADRVATVAAALAGKPGKVHGTSLDVTEPGALARWISGIDTIDIFVPNVSAISGDWDASIDTDLRATIAGVEAVLPKLARSPHAALTYIGSKAGSFATPGFEAYGSVKAALAHYMKSLARKHVTDGVRVNVVSPGDTYDEGGFWGQIKRNAPEIYEATVQANPLGRLCTPAEIGRVVAFVSSPAASFIAGANLLVDGASTVHVHG</sequence>
<name>A0AA41E6P8_9BURK</name>
<evidence type="ECO:0000313" key="3">
    <source>
        <dbReference type="EMBL" id="MBR8129395.1"/>
    </source>
</evidence>
<dbReference type="RefSeq" id="WP_105788805.1">
    <property type="nucleotide sequence ID" value="NZ_CADERF010000001.1"/>
</dbReference>
<dbReference type="Proteomes" id="UP000682266">
    <property type="component" value="Unassembled WGS sequence"/>
</dbReference>
<dbReference type="PANTHER" id="PTHR43943:SF17">
    <property type="entry name" value="3-PHENYLPROPIONATE-DIHYDRODIOL_CINNAMIC ACID-DIHYDRODIOL DEHYDROGENASE"/>
    <property type="match status" value="1"/>
</dbReference>
<dbReference type="InterPro" id="IPR002347">
    <property type="entry name" value="SDR_fam"/>
</dbReference>
<protein>
    <submittedName>
        <fullName evidence="3">SDR family oxidoreductase</fullName>
    </submittedName>
</protein>
<dbReference type="EMBL" id="JAGSVG010000007">
    <property type="protein sequence ID" value="MBR8129395.1"/>
    <property type="molecule type" value="Genomic_DNA"/>
</dbReference>
<organism evidence="3 4">
    <name type="scientific">Burkholderia ambifaria</name>
    <dbReference type="NCBI Taxonomy" id="152480"/>
    <lineage>
        <taxon>Bacteria</taxon>
        <taxon>Pseudomonadati</taxon>
        <taxon>Pseudomonadota</taxon>
        <taxon>Betaproteobacteria</taxon>
        <taxon>Burkholderiales</taxon>
        <taxon>Burkholderiaceae</taxon>
        <taxon>Burkholderia</taxon>
        <taxon>Burkholderia cepacia complex</taxon>
    </lineage>
</organism>
<dbReference type="SUPFAM" id="SSF51735">
    <property type="entry name" value="NAD(P)-binding Rossmann-fold domains"/>
    <property type="match status" value="1"/>
</dbReference>
<reference evidence="3" key="1">
    <citation type="submission" date="2021-04" db="EMBL/GenBank/DDBJ databases">
        <title>A collection of bacterial strains from the Burkholderia cepacia Research Laboratory and Repository.</title>
        <authorList>
            <person name="Lipuma J."/>
            <person name="Spilker T."/>
        </authorList>
    </citation>
    <scope>NUCLEOTIDE SEQUENCE</scope>
    <source>
        <strain evidence="3">AU36012</strain>
    </source>
</reference>
<evidence type="ECO:0000256" key="2">
    <source>
        <dbReference type="ARBA" id="ARBA00023002"/>
    </source>
</evidence>